<dbReference type="GeneID" id="115619506"/>
<keyword evidence="10" id="KW-1185">Reference proteome</keyword>
<evidence type="ECO:0000256" key="1">
    <source>
        <dbReference type="ARBA" id="ARBA00004123"/>
    </source>
</evidence>
<dbReference type="OMA" id="HRNVQYE"/>
<dbReference type="GO" id="GO:0000939">
    <property type="term" value="C:inner kinetochore"/>
    <property type="evidence" value="ECO:0007669"/>
    <property type="project" value="Ensembl"/>
</dbReference>
<keyword evidence="4" id="KW-0995">Kinetochore</keyword>
<dbReference type="GO" id="GO:0043515">
    <property type="term" value="F:kinetochore binding"/>
    <property type="evidence" value="ECO:0007669"/>
    <property type="project" value="Ensembl"/>
</dbReference>
<dbReference type="InterPro" id="IPR040034">
    <property type="entry name" value="CENP-H"/>
</dbReference>
<protein>
    <submittedName>
        <fullName evidence="9">Centromere protein H</fullName>
    </submittedName>
</protein>
<evidence type="ECO:0000259" key="8">
    <source>
        <dbReference type="Pfam" id="PF05837"/>
    </source>
</evidence>
<dbReference type="InterPro" id="IPR008426">
    <property type="entry name" value="CENP-H_C"/>
</dbReference>
<dbReference type="PANTHER" id="PTHR48122">
    <property type="entry name" value="CENTROMERE PROTEIN H"/>
    <property type="match status" value="1"/>
</dbReference>
<dbReference type="GO" id="GO:0051382">
    <property type="term" value="P:kinetochore assembly"/>
    <property type="evidence" value="ECO:0007669"/>
    <property type="project" value="InterPro"/>
</dbReference>
<feature type="domain" description="Centromere protein H C-terminal" evidence="8">
    <location>
        <begin position="39"/>
        <end position="235"/>
    </location>
</feature>
<organism evidence="9 10">
    <name type="scientific">Strigops habroptila</name>
    <name type="common">Kakapo</name>
    <dbReference type="NCBI Taxonomy" id="2489341"/>
    <lineage>
        <taxon>Eukaryota</taxon>
        <taxon>Metazoa</taxon>
        <taxon>Chordata</taxon>
        <taxon>Craniata</taxon>
        <taxon>Vertebrata</taxon>
        <taxon>Euteleostomi</taxon>
        <taxon>Archelosauria</taxon>
        <taxon>Archosauria</taxon>
        <taxon>Dinosauria</taxon>
        <taxon>Saurischia</taxon>
        <taxon>Theropoda</taxon>
        <taxon>Coelurosauria</taxon>
        <taxon>Aves</taxon>
        <taxon>Neognathae</taxon>
        <taxon>Neoaves</taxon>
        <taxon>Telluraves</taxon>
        <taxon>Australaves</taxon>
        <taxon>Psittaciformes</taxon>
        <taxon>Psittacidae</taxon>
        <taxon>Strigops</taxon>
    </lineage>
</organism>
<name>A0A672V4Y7_STRHB</name>
<comment type="similarity">
    <text evidence="7">Belongs to the CENP-H/MCM16 family.</text>
</comment>
<evidence type="ECO:0000313" key="10">
    <source>
        <dbReference type="Proteomes" id="UP000472266"/>
    </source>
</evidence>
<dbReference type="GO" id="GO:0005654">
    <property type="term" value="C:nucleoplasm"/>
    <property type="evidence" value="ECO:0007669"/>
    <property type="project" value="Ensembl"/>
</dbReference>
<dbReference type="GeneTree" id="ENSGT00390000009578"/>
<comment type="subcellular location">
    <subcellularLocation>
        <location evidence="2">Chromosome</location>
        <location evidence="2">Centromere</location>
        <location evidence="2">Kinetochore</location>
    </subcellularLocation>
    <subcellularLocation>
        <location evidence="1">Nucleus</location>
    </subcellularLocation>
</comment>
<evidence type="ECO:0000256" key="4">
    <source>
        <dbReference type="ARBA" id="ARBA00022838"/>
    </source>
</evidence>
<reference evidence="9" key="3">
    <citation type="submission" date="2025-09" db="UniProtKB">
        <authorList>
            <consortium name="Ensembl"/>
        </authorList>
    </citation>
    <scope>IDENTIFICATION</scope>
</reference>
<dbReference type="Pfam" id="PF05837">
    <property type="entry name" value="CENP-H"/>
    <property type="match status" value="1"/>
</dbReference>
<sequence length="238" mass="27208">MAARELAAAVAAAQQQREKDKDKDKDGDQVVAAVDGLYLLRLREQIKQQFLEYSAVADAGTPAAADDAAREMSVLNAIEDCKKDIEKEKASFWNKTLALQRIQLMAAVRDQMKLNDNDSQLLLKTLQDIVRLSQAVVAYQQQARVKEQKVTDIKRQRLLLKEVGRQKLMQIHDMNKLKEEQTTGKMKMLEEMHNDYKKEKNLTTVIQNLFQAIIIGSRVNWAEDPYLKAIVLQLEKNI</sequence>
<evidence type="ECO:0000256" key="6">
    <source>
        <dbReference type="ARBA" id="ARBA00023328"/>
    </source>
</evidence>
<keyword evidence="6" id="KW-0137">Centromere</keyword>
<evidence type="ECO:0000256" key="3">
    <source>
        <dbReference type="ARBA" id="ARBA00022454"/>
    </source>
</evidence>
<keyword evidence="5" id="KW-0539">Nucleus</keyword>
<evidence type="ECO:0000256" key="2">
    <source>
        <dbReference type="ARBA" id="ARBA00004629"/>
    </source>
</evidence>
<dbReference type="Ensembl" id="ENSSHBT00005026683.1">
    <property type="protein sequence ID" value="ENSSHBP00005022410.1"/>
    <property type="gene ID" value="ENSSHBG00005018885.1"/>
</dbReference>
<dbReference type="PANTHER" id="PTHR48122:SF1">
    <property type="entry name" value="CENTROMERE PROTEIN H"/>
    <property type="match status" value="1"/>
</dbReference>
<dbReference type="InParanoid" id="A0A672V4Y7"/>
<dbReference type="FunCoup" id="A0A672V4Y7">
    <property type="interactions" value="117"/>
</dbReference>
<proteinExistence type="inferred from homology"/>
<dbReference type="GO" id="GO:0005730">
    <property type="term" value="C:nucleolus"/>
    <property type="evidence" value="ECO:0007669"/>
    <property type="project" value="Ensembl"/>
</dbReference>
<dbReference type="CTD" id="64946"/>
<dbReference type="Proteomes" id="UP000472266">
    <property type="component" value="Chromosome 3"/>
</dbReference>
<evidence type="ECO:0000256" key="5">
    <source>
        <dbReference type="ARBA" id="ARBA00023242"/>
    </source>
</evidence>
<keyword evidence="3" id="KW-0158">Chromosome</keyword>
<accession>A0A672V4Y7</accession>
<reference evidence="9" key="2">
    <citation type="submission" date="2025-08" db="UniProtKB">
        <authorList>
            <consortium name="Ensembl"/>
        </authorList>
    </citation>
    <scope>IDENTIFICATION</scope>
</reference>
<gene>
    <name evidence="9" type="primary">CENPH</name>
</gene>
<dbReference type="AlphaFoldDB" id="A0A672V4Y7"/>
<evidence type="ECO:0000256" key="7">
    <source>
        <dbReference type="ARBA" id="ARBA00025735"/>
    </source>
</evidence>
<evidence type="ECO:0000313" key="9">
    <source>
        <dbReference type="Ensembl" id="ENSSHBP00005022410.1"/>
    </source>
</evidence>
<dbReference type="RefSeq" id="XP_030367733.1">
    <property type="nucleotide sequence ID" value="XM_030511873.2"/>
</dbReference>
<reference evidence="9 10" key="1">
    <citation type="submission" date="2019-11" db="EMBL/GenBank/DDBJ databases">
        <title>Strigops habroptila (kakapo) genome, bStrHab1, primary haplotype, v2.</title>
        <authorList>
            <person name="Jarvis E.D."/>
            <person name="Howard J."/>
            <person name="Rhie A."/>
            <person name="Phillippy A."/>
            <person name="Korlach J."/>
            <person name="Digby A."/>
            <person name="Iorns D."/>
            <person name="Eason D."/>
            <person name="Robertson B."/>
            <person name="Raemaekers T."/>
            <person name="Howe K."/>
            <person name="Lewin H."/>
            <person name="Damas J."/>
            <person name="Hastie A."/>
            <person name="Tracey A."/>
            <person name="Chow W."/>
            <person name="Fedrigo O."/>
        </authorList>
    </citation>
    <scope>NUCLEOTIDE SEQUENCE [LARGE SCALE GENOMIC DNA]</scope>
</reference>
<dbReference type="OrthoDB" id="2274804at2759"/>
<dbReference type="GO" id="GO:0007059">
    <property type="term" value="P:chromosome segregation"/>
    <property type="evidence" value="ECO:0007669"/>
    <property type="project" value="TreeGrafter"/>
</dbReference>
<dbReference type="KEGG" id="shab:115619506"/>
<dbReference type="GO" id="GO:0007052">
    <property type="term" value="P:mitotic spindle organization"/>
    <property type="evidence" value="ECO:0007669"/>
    <property type="project" value="TreeGrafter"/>
</dbReference>